<comment type="caution">
    <text evidence="2">The sequence shown here is derived from an EMBL/GenBank/DDBJ whole genome shotgun (WGS) entry which is preliminary data.</text>
</comment>
<dbReference type="AlphaFoldDB" id="A0A8J6B8Q8"/>
<protein>
    <submittedName>
        <fullName evidence="2">Uncharacterized protein</fullName>
    </submittedName>
</protein>
<organism evidence="2 3">
    <name type="scientific">Carpediemonas membranifera</name>
    <dbReference type="NCBI Taxonomy" id="201153"/>
    <lineage>
        <taxon>Eukaryota</taxon>
        <taxon>Metamonada</taxon>
        <taxon>Carpediemonas-like organisms</taxon>
        <taxon>Carpediemonas</taxon>
    </lineage>
</organism>
<feature type="signal peptide" evidence="1">
    <location>
        <begin position="1"/>
        <end position="20"/>
    </location>
</feature>
<keyword evidence="3" id="KW-1185">Reference proteome</keyword>
<proteinExistence type="predicted"/>
<evidence type="ECO:0000313" key="2">
    <source>
        <dbReference type="EMBL" id="KAG9395072.1"/>
    </source>
</evidence>
<accession>A0A8J6B8Q8</accession>
<evidence type="ECO:0000256" key="1">
    <source>
        <dbReference type="SAM" id="SignalP"/>
    </source>
</evidence>
<sequence length="356" mass="36943">MVPLLHGVAVLVLKVHGEEAETTDLGPLTVAPTVMVAAAKALRYLSGLETGTAALAEYQRSVVGWAALCMNALDKGDDALFYSTLARAAALDATTRPLERLLIGHPDHAVATRAVTRTWPGVKGAQPRARRLADEAGLSVIAANLADADDTADADEVVRMHLKARRYADVIAAVDPRDDEASDSRKMMLSMALGLTGAVKRGVAVLKTVSKATVTAGLLAALVGSDKTAIRLLQGRDHPMVLAAVMLRAFQHSRQQVLLDEARSVINAGPEGPSSRVLTAAAAILDGEGVAESAALLHNPPAGDPVVGAVALWLAGVRDEAVRMGVEDGVESGAVGVLAGMTEETAQLAARMACQV</sequence>
<dbReference type="EMBL" id="JAHDYR010000012">
    <property type="protein sequence ID" value="KAG9395072.1"/>
    <property type="molecule type" value="Genomic_DNA"/>
</dbReference>
<evidence type="ECO:0000313" key="3">
    <source>
        <dbReference type="Proteomes" id="UP000717585"/>
    </source>
</evidence>
<dbReference type="Proteomes" id="UP000717585">
    <property type="component" value="Unassembled WGS sequence"/>
</dbReference>
<name>A0A8J6B8Q8_9EUKA</name>
<keyword evidence="1" id="KW-0732">Signal</keyword>
<feature type="chain" id="PRO_5035270309" evidence="1">
    <location>
        <begin position="21"/>
        <end position="356"/>
    </location>
</feature>
<reference evidence="2" key="1">
    <citation type="submission" date="2021-05" db="EMBL/GenBank/DDBJ databases">
        <title>A free-living protist that lacks canonical eukaryotic 1 DNA replication and segregation systems.</title>
        <authorList>
            <person name="Salas-Leiva D.E."/>
            <person name="Tromer E.C."/>
            <person name="Curtis B.A."/>
            <person name="Jerlstrom-Hultqvist J."/>
            <person name="Kolisko M."/>
            <person name="Yi Z."/>
            <person name="Salas-Leiva J.S."/>
            <person name="Gallot-Lavallee L."/>
            <person name="Kops G.J.P.L."/>
            <person name="Archibald J.M."/>
            <person name="Simpson A.G.B."/>
            <person name="Roger A.J."/>
        </authorList>
    </citation>
    <scope>NUCLEOTIDE SEQUENCE</scope>
    <source>
        <strain evidence="2">BICM</strain>
    </source>
</reference>
<gene>
    <name evidence="2" type="ORF">J8273_0288</name>
</gene>